<reference evidence="1" key="2">
    <citation type="submission" date="2022-09" db="EMBL/GenBank/DDBJ databases">
        <title>Biosynthetic gene clusters of Dactylosporangioum fulvum.</title>
        <authorList>
            <person name="Caradec T."/>
        </authorList>
    </citation>
    <scope>NUCLEOTIDE SEQUENCE</scope>
    <source>
        <strain evidence="1">NRRL B-16292</strain>
    </source>
</reference>
<gene>
    <name evidence="1" type="ORF">Dfulv_28765</name>
</gene>
<sequence>MDAYRFDDDSYRSLGAAGVPWATAVWLLRQAHPVLQRSAGRVLQLAGTTEDDRVLMLVLIEEDDDEYLVVTGRWADAGEAALIRGILAGGRGQ</sequence>
<dbReference type="RefSeq" id="WP_259856703.1">
    <property type="nucleotide sequence ID" value="NZ_BAAAST010000153.1"/>
</dbReference>
<name>A0ABY5VQS3_9ACTN</name>
<protein>
    <submittedName>
        <fullName evidence="1">Uncharacterized protein</fullName>
    </submittedName>
</protein>
<dbReference type="EMBL" id="CP073720">
    <property type="protein sequence ID" value="UWP79156.1"/>
    <property type="molecule type" value="Genomic_DNA"/>
</dbReference>
<evidence type="ECO:0000313" key="2">
    <source>
        <dbReference type="Proteomes" id="UP001059617"/>
    </source>
</evidence>
<keyword evidence="2" id="KW-1185">Reference proteome</keyword>
<proteinExistence type="predicted"/>
<dbReference type="Proteomes" id="UP001059617">
    <property type="component" value="Chromosome"/>
</dbReference>
<accession>A0ABY5VQS3</accession>
<organism evidence="1 2">
    <name type="scientific">Dactylosporangium fulvum</name>
    <dbReference type="NCBI Taxonomy" id="53359"/>
    <lineage>
        <taxon>Bacteria</taxon>
        <taxon>Bacillati</taxon>
        <taxon>Actinomycetota</taxon>
        <taxon>Actinomycetes</taxon>
        <taxon>Micromonosporales</taxon>
        <taxon>Micromonosporaceae</taxon>
        <taxon>Dactylosporangium</taxon>
    </lineage>
</organism>
<evidence type="ECO:0000313" key="1">
    <source>
        <dbReference type="EMBL" id="UWP79156.1"/>
    </source>
</evidence>
<reference evidence="1" key="1">
    <citation type="submission" date="2021-04" db="EMBL/GenBank/DDBJ databases">
        <authorList>
            <person name="Hartkoorn R.C."/>
            <person name="Beaudoing E."/>
            <person name="Hot D."/>
        </authorList>
    </citation>
    <scope>NUCLEOTIDE SEQUENCE</scope>
    <source>
        <strain evidence="1">NRRL B-16292</strain>
    </source>
</reference>